<keyword evidence="3" id="KW-1185">Reference proteome</keyword>
<reference evidence="2 3" key="1">
    <citation type="journal article" date="2018" name="Sci. Rep.">
        <title>Comparative analysis of the Pocillopora damicornis genome highlights role of immune system in coral evolution.</title>
        <authorList>
            <person name="Cunning R."/>
            <person name="Bay R.A."/>
            <person name="Gillette P."/>
            <person name="Baker A.C."/>
            <person name="Traylor-Knowles N."/>
        </authorList>
    </citation>
    <scope>NUCLEOTIDE SEQUENCE [LARGE SCALE GENOMIC DNA]</scope>
    <source>
        <strain evidence="2">RSMAS</strain>
        <tissue evidence="2">Whole animal</tissue>
    </source>
</reference>
<feature type="chain" id="PRO_5018245704" evidence="1">
    <location>
        <begin position="22"/>
        <end position="103"/>
    </location>
</feature>
<protein>
    <submittedName>
        <fullName evidence="2">Uncharacterized protein</fullName>
    </submittedName>
</protein>
<dbReference type="Proteomes" id="UP000275408">
    <property type="component" value="Unassembled WGS sequence"/>
</dbReference>
<dbReference type="EMBL" id="RCHS01003539">
    <property type="protein sequence ID" value="RMX40982.1"/>
    <property type="molecule type" value="Genomic_DNA"/>
</dbReference>
<sequence>MLRMVFLSAACLLITLYHVLKNPCRHPIANDAETFFLVTLSLVVIINLTKATTLSFGITTDGPSGAYLKGLERFEKKDVNGVDAGDSFTLLSRHVFNGIQSIV</sequence>
<gene>
    <name evidence="2" type="ORF">pdam_00014874</name>
</gene>
<evidence type="ECO:0000313" key="2">
    <source>
        <dbReference type="EMBL" id="RMX40982.1"/>
    </source>
</evidence>
<organism evidence="2 3">
    <name type="scientific">Pocillopora damicornis</name>
    <name type="common">Cauliflower coral</name>
    <name type="synonym">Millepora damicornis</name>
    <dbReference type="NCBI Taxonomy" id="46731"/>
    <lineage>
        <taxon>Eukaryota</taxon>
        <taxon>Metazoa</taxon>
        <taxon>Cnidaria</taxon>
        <taxon>Anthozoa</taxon>
        <taxon>Hexacorallia</taxon>
        <taxon>Scleractinia</taxon>
        <taxon>Astrocoeniina</taxon>
        <taxon>Pocilloporidae</taxon>
        <taxon>Pocillopora</taxon>
    </lineage>
</organism>
<name>A0A3M6THT1_POCDA</name>
<accession>A0A3M6THT1</accession>
<evidence type="ECO:0000256" key="1">
    <source>
        <dbReference type="SAM" id="SignalP"/>
    </source>
</evidence>
<dbReference type="AlphaFoldDB" id="A0A3M6THT1"/>
<proteinExistence type="predicted"/>
<comment type="caution">
    <text evidence="2">The sequence shown here is derived from an EMBL/GenBank/DDBJ whole genome shotgun (WGS) entry which is preliminary data.</text>
</comment>
<keyword evidence="1" id="KW-0732">Signal</keyword>
<feature type="signal peptide" evidence="1">
    <location>
        <begin position="1"/>
        <end position="21"/>
    </location>
</feature>
<evidence type="ECO:0000313" key="3">
    <source>
        <dbReference type="Proteomes" id="UP000275408"/>
    </source>
</evidence>